<dbReference type="PANTHER" id="PTHR24014:SF4">
    <property type="entry name" value="2-OXOGLUTARATE AND IRON-DEPENDENT OXYGENASE DOMAIN-CONTAINING PROTEIN 2"/>
    <property type="match status" value="1"/>
</dbReference>
<accession>A0A2N9I0E6</accession>
<organism evidence="3">
    <name type="scientific">Fagus sylvatica</name>
    <name type="common">Beechnut</name>
    <dbReference type="NCBI Taxonomy" id="28930"/>
    <lineage>
        <taxon>Eukaryota</taxon>
        <taxon>Viridiplantae</taxon>
        <taxon>Streptophyta</taxon>
        <taxon>Embryophyta</taxon>
        <taxon>Tracheophyta</taxon>
        <taxon>Spermatophyta</taxon>
        <taxon>Magnoliopsida</taxon>
        <taxon>eudicotyledons</taxon>
        <taxon>Gunneridae</taxon>
        <taxon>Pentapetalae</taxon>
        <taxon>rosids</taxon>
        <taxon>fabids</taxon>
        <taxon>Fagales</taxon>
        <taxon>Fagaceae</taxon>
        <taxon>Fagus</taxon>
    </lineage>
</organism>
<feature type="region of interest" description="Disordered" evidence="2">
    <location>
        <begin position="1"/>
        <end position="23"/>
    </location>
</feature>
<keyword evidence="1" id="KW-0847">Vitamin C</keyword>
<proteinExistence type="predicted"/>
<sequence length="264" mass="30335">MGERRDGPSPVSGGGNGVVASDSSRLAMVQVVAPSQRLRLNPNKDHKPDSYDDLQLDFSSSIFSSLERYLPPSMLSLPRDDKVKFMRDILLKYLPHGERNRVQKHREYRQKIISNYQPLHRELYTMHSQTFFVPSFLKAINDNSEASFRSIMSEPSPGVFTFEMLQPRFCELLLSEVENFEKWVNEAKFRIMRPNTMNKYGAVLDDFGLETMLDKLMEGFIRPISKVFFTEVGGSTLDSHHGFVVEYGKDRDVDLGRCYADAFL</sequence>
<dbReference type="Pfam" id="PF25238">
    <property type="entry name" value="OGFOD2-like"/>
    <property type="match status" value="1"/>
</dbReference>
<protein>
    <recommendedName>
        <fullName evidence="4">PKHD-type hydroxylase</fullName>
    </recommendedName>
</protein>
<evidence type="ECO:0000313" key="3">
    <source>
        <dbReference type="EMBL" id="SPD17460.1"/>
    </source>
</evidence>
<evidence type="ECO:0000256" key="1">
    <source>
        <dbReference type="ARBA" id="ARBA00022896"/>
    </source>
</evidence>
<evidence type="ECO:0008006" key="4">
    <source>
        <dbReference type="Google" id="ProtNLM"/>
    </source>
</evidence>
<dbReference type="EMBL" id="OIVN01004446">
    <property type="protein sequence ID" value="SPD17460.1"/>
    <property type="molecule type" value="Genomic_DNA"/>
</dbReference>
<evidence type="ECO:0000256" key="2">
    <source>
        <dbReference type="SAM" id="MobiDB-lite"/>
    </source>
</evidence>
<name>A0A2N9I0E6_FAGSY</name>
<dbReference type="GO" id="GO:0031418">
    <property type="term" value="F:L-ascorbic acid binding"/>
    <property type="evidence" value="ECO:0007669"/>
    <property type="project" value="UniProtKB-KW"/>
</dbReference>
<dbReference type="AlphaFoldDB" id="A0A2N9I0E6"/>
<dbReference type="PANTHER" id="PTHR24014">
    <property type="entry name" value="2-OXOGLUTARATE AND IRON-DEPENDENT OXYGENASE DOMAIN-CONTAINING PROTEIN 2"/>
    <property type="match status" value="1"/>
</dbReference>
<gene>
    <name evidence="3" type="ORF">FSB_LOCUS45342</name>
</gene>
<reference evidence="3" key="1">
    <citation type="submission" date="2018-02" db="EMBL/GenBank/DDBJ databases">
        <authorList>
            <person name="Cohen D.B."/>
            <person name="Kent A.D."/>
        </authorList>
    </citation>
    <scope>NUCLEOTIDE SEQUENCE</scope>
</reference>